<dbReference type="Proteomes" id="UP000238296">
    <property type="component" value="Unassembled WGS sequence"/>
</dbReference>
<accession>A0A1S1MTQ4</accession>
<evidence type="ECO:0000313" key="4">
    <source>
        <dbReference type="Proteomes" id="UP000238296"/>
    </source>
</evidence>
<dbReference type="Proteomes" id="UP000179734">
    <property type="component" value="Unassembled WGS sequence"/>
</dbReference>
<sequence length="130" mass="14116">MTKHAYKVELERDGRWWMVHVPEIDELTQARRLGEAELMARELIALSTGTALADVSVCIVSITVPQLGDVAIRSRELIAEKDAAARAAANAQRHAADYARTLTSAGVPVRDVAELLGVSPQRVSQLTQGD</sequence>
<reference evidence="2" key="3">
    <citation type="submission" date="2018-01" db="EMBL/GenBank/DDBJ databases">
        <authorList>
            <person name="Gaut B.S."/>
            <person name="Morton B.R."/>
            <person name="Clegg M.T."/>
            <person name="Duvall M.R."/>
        </authorList>
    </citation>
    <scope>NUCLEOTIDE SEQUENCE</scope>
    <source>
        <strain evidence="2">ATCC BAA-2683</strain>
    </source>
</reference>
<evidence type="ECO:0000313" key="1">
    <source>
        <dbReference type="EMBL" id="OHU89889.1"/>
    </source>
</evidence>
<reference evidence="1 3" key="1">
    <citation type="submission" date="2016-10" db="EMBL/GenBank/DDBJ databases">
        <title>Genome sequence of Mycobacterium talmonii.</title>
        <authorList>
            <person name="Greninger A.L."/>
            <person name="Elliott B."/>
            <person name="Vasireddy S."/>
            <person name="Vasireddy R."/>
        </authorList>
    </citation>
    <scope>NUCLEOTIDE SEQUENCE [LARGE SCALE GENOMIC DNA]</scope>
    <source>
        <strain evidence="1">MO-5499</strain>
        <strain evidence="3">NE-TNMC-100812</strain>
    </source>
</reference>
<name>A0A1S1MTQ4_9MYCO</name>
<evidence type="ECO:0000313" key="2">
    <source>
        <dbReference type="EMBL" id="PQM46939.1"/>
    </source>
</evidence>
<evidence type="ECO:0000313" key="3">
    <source>
        <dbReference type="Proteomes" id="UP000179734"/>
    </source>
</evidence>
<evidence type="ECO:0008006" key="5">
    <source>
        <dbReference type="Google" id="ProtNLM"/>
    </source>
</evidence>
<protein>
    <recommendedName>
        <fullName evidence="5">HicB family toxin-antitoxin system</fullName>
    </recommendedName>
</protein>
<gene>
    <name evidence="1" type="ORF">BKN37_25690</name>
    <name evidence="2" type="ORF">C1Y40_02884</name>
</gene>
<dbReference type="RefSeq" id="WP_071029957.1">
    <property type="nucleotide sequence ID" value="NZ_MLQM01000253.1"/>
</dbReference>
<dbReference type="EMBL" id="MLQM01000253">
    <property type="protein sequence ID" value="OHU89889.1"/>
    <property type="molecule type" value="Genomic_DNA"/>
</dbReference>
<proteinExistence type="predicted"/>
<dbReference type="EMBL" id="PPEA01000416">
    <property type="protein sequence ID" value="PQM46939.1"/>
    <property type="molecule type" value="Genomic_DNA"/>
</dbReference>
<keyword evidence="3" id="KW-1185">Reference proteome</keyword>
<reference evidence="2 4" key="2">
    <citation type="journal article" date="2017" name="Int. J. Syst. Evol. Microbiol.">
        <title>Mycobacterium talmoniae sp. nov., a slowly growing mycobacterium isolated from human respiratory samples.</title>
        <authorList>
            <person name="Davidson R.M."/>
            <person name="DeGroote M.A."/>
            <person name="Marola J.L."/>
            <person name="Buss S."/>
            <person name="Jones V."/>
            <person name="McNeil M.R."/>
            <person name="Freifeld A.G."/>
            <person name="Elaine Epperson L."/>
            <person name="Hasan N.A."/>
            <person name="Jackson M."/>
            <person name="Iwen P.C."/>
            <person name="Salfinger M."/>
            <person name="Strong M."/>
        </authorList>
    </citation>
    <scope>NUCLEOTIDE SEQUENCE [LARGE SCALE GENOMIC DNA]</scope>
    <source>
        <strain evidence="2 4">ATCC BAA-2683</strain>
    </source>
</reference>
<comment type="caution">
    <text evidence="1">The sequence shown here is derived from an EMBL/GenBank/DDBJ whole genome shotgun (WGS) entry which is preliminary data.</text>
</comment>
<dbReference type="AlphaFoldDB" id="A0A1S1MTQ4"/>
<organism evidence="1 3">
    <name type="scientific">Mycobacterium talmoniae</name>
    <dbReference type="NCBI Taxonomy" id="1858794"/>
    <lineage>
        <taxon>Bacteria</taxon>
        <taxon>Bacillati</taxon>
        <taxon>Actinomycetota</taxon>
        <taxon>Actinomycetes</taxon>
        <taxon>Mycobacteriales</taxon>
        <taxon>Mycobacteriaceae</taxon>
        <taxon>Mycobacterium</taxon>
    </lineage>
</organism>